<dbReference type="Gene3D" id="3.90.20.20">
    <property type="match status" value="1"/>
</dbReference>
<dbReference type="AlphaFoldDB" id="A0A9D1RZ03"/>
<dbReference type="SUPFAM" id="SSF51064">
    <property type="entry name" value="Head domain of nucleotide exchange factor GrpE"/>
    <property type="match status" value="1"/>
</dbReference>
<feature type="compositionally biased region" description="Low complexity" evidence="6">
    <location>
        <begin position="19"/>
        <end position="28"/>
    </location>
</feature>
<proteinExistence type="inferred from homology"/>
<evidence type="ECO:0000256" key="1">
    <source>
        <dbReference type="ARBA" id="ARBA00009054"/>
    </source>
</evidence>
<evidence type="ECO:0000256" key="6">
    <source>
        <dbReference type="SAM" id="MobiDB-lite"/>
    </source>
</evidence>
<evidence type="ECO:0000256" key="5">
    <source>
        <dbReference type="SAM" id="Coils"/>
    </source>
</evidence>
<dbReference type="NCBIfam" id="NF010761">
    <property type="entry name" value="PRK14164.1"/>
    <property type="match status" value="1"/>
</dbReference>
<comment type="similarity">
    <text evidence="1 3 4">Belongs to the GrpE family.</text>
</comment>
<reference evidence="7" key="1">
    <citation type="journal article" date="2021" name="PeerJ">
        <title>Extensive microbial diversity within the chicken gut microbiome revealed by metagenomics and culture.</title>
        <authorList>
            <person name="Gilroy R."/>
            <person name="Ravi A."/>
            <person name="Getino M."/>
            <person name="Pursley I."/>
            <person name="Horton D.L."/>
            <person name="Alikhan N.F."/>
            <person name="Baker D."/>
            <person name="Gharbi K."/>
            <person name="Hall N."/>
            <person name="Watson M."/>
            <person name="Adriaenssens E.M."/>
            <person name="Foster-Nyarko E."/>
            <person name="Jarju S."/>
            <person name="Secka A."/>
            <person name="Antonio M."/>
            <person name="Oren A."/>
            <person name="Chaudhuri R.R."/>
            <person name="La Ragione R."/>
            <person name="Hildebrand F."/>
            <person name="Pallen M.J."/>
        </authorList>
    </citation>
    <scope>NUCLEOTIDE SEQUENCE</scope>
    <source>
        <strain evidence="7">4376</strain>
    </source>
</reference>
<organism evidence="7 8">
    <name type="scientific">Candidatus Corynebacterium gallistercoris</name>
    <dbReference type="NCBI Taxonomy" id="2838530"/>
    <lineage>
        <taxon>Bacteria</taxon>
        <taxon>Bacillati</taxon>
        <taxon>Actinomycetota</taxon>
        <taxon>Actinomycetes</taxon>
        <taxon>Mycobacteriales</taxon>
        <taxon>Corynebacteriaceae</taxon>
        <taxon>Corynebacterium</taxon>
    </lineage>
</organism>
<feature type="coiled-coil region" evidence="5">
    <location>
        <begin position="90"/>
        <end position="117"/>
    </location>
</feature>
<dbReference type="EMBL" id="DXFZ01000062">
    <property type="protein sequence ID" value="HIW95888.1"/>
    <property type="molecule type" value="Genomic_DNA"/>
</dbReference>
<dbReference type="GO" id="GO:0006457">
    <property type="term" value="P:protein folding"/>
    <property type="evidence" value="ECO:0007669"/>
    <property type="project" value="InterPro"/>
</dbReference>
<dbReference type="GO" id="GO:0051082">
    <property type="term" value="F:unfolded protein binding"/>
    <property type="evidence" value="ECO:0007669"/>
    <property type="project" value="TreeGrafter"/>
</dbReference>
<accession>A0A9D1RZ03</accession>
<gene>
    <name evidence="3 7" type="primary">grpE</name>
    <name evidence="7" type="ORF">H9867_05310</name>
</gene>
<keyword evidence="5" id="KW-0175">Coiled coil</keyword>
<dbReference type="Proteomes" id="UP000824189">
    <property type="component" value="Unassembled WGS sequence"/>
</dbReference>
<dbReference type="Pfam" id="PF01025">
    <property type="entry name" value="GrpE"/>
    <property type="match status" value="1"/>
</dbReference>
<dbReference type="GO" id="GO:0051087">
    <property type="term" value="F:protein-folding chaperone binding"/>
    <property type="evidence" value="ECO:0007669"/>
    <property type="project" value="InterPro"/>
</dbReference>
<comment type="subunit">
    <text evidence="3">Homodimer.</text>
</comment>
<dbReference type="PANTHER" id="PTHR21237:SF23">
    <property type="entry name" value="GRPE PROTEIN HOMOLOG, MITOCHONDRIAL"/>
    <property type="match status" value="1"/>
</dbReference>
<keyword evidence="3" id="KW-0963">Cytoplasm</keyword>
<evidence type="ECO:0000313" key="7">
    <source>
        <dbReference type="EMBL" id="HIW95888.1"/>
    </source>
</evidence>
<dbReference type="GO" id="GO:0005737">
    <property type="term" value="C:cytoplasm"/>
    <property type="evidence" value="ECO:0007669"/>
    <property type="project" value="UniProtKB-SubCell"/>
</dbReference>
<comment type="caution">
    <text evidence="7">The sequence shown here is derived from an EMBL/GenBank/DDBJ whole genome shotgun (WGS) entry which is preliminary data.</text>
</comment>
<feature type="compositionally biased region" description="Low complexity" evidence="6">
    <location>
        <begin position="39"/>
        <end position="49"/>
    </location>
</feature>
<dbReference type="InterPro" id="IPR009012">
    <property type="entry name" value="GrpE_head"/>
</dbReference>
<evidence type="ECO:0000256" key="4">
    <source>
        <dbReference type="RuleBase" id="RU004478"/>
    </source>
</evidence>
<dbReference type="InterPro" id="IPR000740">
    <property type="entry name" value="GrpE"/>
</dbReference>
<keyword evidence="2 3" id="KW-0143">Chaperone</keyword>
<dbReference type="HAMAP" id="MF_01151">
    <property type="entry name" value="GrpE"/>
    <property type="match status" value="1"/>
</dbReference>
<dbReference type="PRINTS" id="PR00773">
    <property type="entry name" value="GRPEPROTEIN"/>
</dbReference>
<dbReference type="GO" id="GO:0000774">
    <property type="term" value="F:adenyl-nucleotide exchange factor activity"/>
    <property type="evidence" value="ECO:0007669"/>
    <property type="project" value="InterPro"/>
</dbReference>
<comment type="function">
    <text evidence="3">Participates actively in the response to hyperosmotic and heat shock by preventing the aggregation of stress-denatured proteins, in association with DnaK and GrpE. It is the nucleotide exchange factor for DnaK and may function as a thermosensor. Unfolded proteins bind initially to DnaJ; upon interaction with the DnaJ-bound protein, DnaK hydrolyzes its bound ATP, resulting in the formation of a stable complex. GrpE releases ADP from DnaK; ATP binding to DnaK triggers the release of the substrate protein, thus completing the reaction cycle. Several rounds of ATP-dependent interactions between DnaJ, DnaK and GrpE are required for fully efficient folding.</text>
</comment>
<dbReference type="Gene3D" id="2.30.22.10">
    <property type="entry name" value="Head domain of nucleotide exchange factor GrpE"/>
    <property type="match status" value="1"/>
</dbReference>
<evidence type="ECO:0000256" key="3">
    <source>
        <dbReference type="HAMAP-Rule" id="MF_01151"/>
    </source>
</evidence>
<dbReference type="SUPFAM" id="SSF58014">
    <property type="entry name" value="Coiled-coil domain of nucleotide exchange factor GrpE"/>
    <property type="match status" value="1"/>
</dbReference>
<keyword evidence="3" id="KW-0346">Stress response</keyword>
<evidence type="ECO:0000313" key="8">
    <source>
        <dbReference type="Proteomes" id="UP000824189"/>
    </source>
</evidence>
<dbReference type="PANTHER" id="PTHR21237">
    <property type="entry name" value="GRPE PROTEIN"/>
    <property type="match status" value="1"/>
</dbReference>
<protein>
    <recommendedName>
        <fullName evidence="3">Protein GrpE</fullName>
    </recommendedName>
    <alternativeName>
        <fullName evidence="3">HSP-70 cofactor</fullName>
    </alternativeName>
</protein>
<name>A0A9D1RZ03_9CORY</name>
<dbReference type="InterPro" id="IPR013805">
    <property type="entry name" value="GrpE_CC"/>
</dbReference>
<reference evidence="7" key="2">
    <citation type="submission" date="2021-04" db="EMBL/GenBank/DDBJ databases">
        <authorList>
            <person name="Gilroy R."/>
        </authorList>
    </citation>
    <scope>NUCLEOTIDE SEQUENCE</scope>
    <source>
        <strain evidence="7">4376</strain>
    </source>
</reference>
<evidence type="ECO:0000256" key="2">
    <source>
        <dbReference type="ARBA" id="ARBA00023186"/>
    </source>
</evidence>
<dbReference type="GO" id="GO:0042803">
    <property type="term" value="F:protein homodimerization activity"/>
    <property type="evidence" value="ECO:0007669"/>
    <property type="project" value="InterPro"/>
</dbReference>
<feature type="region of interest" description="Disordered" evidence="6">
    <location>
        <begin position="1"/>
        <end position="81"/>
    </location>
</feature>
<sequence>MTDRDLSQDPGAPEVTDPEATSAEAAEAAEAEAERAAGAEDPAGAGAAEDNPGFTVSDPEADAAVNETLGEADEAAAADAGADAAVADNQDSLETQLAERTEDLQRVTAEYTNYRRRVERDRVATIDGAKADVAAQLLPILDDLDLAESHGDLTGPLKATADKLQAVMRSMKVEAFGAEGDEFNPDHHEAVQDMSSGDDKVVGTVLRKGYRLGDRVLRNAMIVIEDPA</sequence>
<comment type="subcellular location">
    <subcellularLocation>
        <location evidence="3">Cytoplasm</location>
    </subcellularLocation>
</comment>